<evidence type="ECO:0000256" key="4">
    <source>
        <dbReference type="SAM" id="Phobius"/>
    </source>
</evidence>
<sequence>MNFKKIIPLVLFLIVATASKAQYKFSGYVDAASSDGAIYLSAVDDYRKVSGVFPEQILNKTLPDSTGYFSFSGDNLPSENKIYRIHVDTCSENDQNITHFLGHCPNSKEVIFIANNHDTLTLPFSFDEEMFCRVVSKNEKANAFLKIDSLKHDMSFAFGTYRSEANRRINSKKWFSILQQYGEQMHEPLAELYSYAFFSDRTQPLHAYYLEDLKTNPYYDNLLNRLIEKYPKSNYTEQYREELASDKYLVATIKPDSSSWWMYVLAAIAVLSIIGNFIFYGKLKKIKGSFTPTTQSLSKQEKKVLELILENKSNKEIASDMFVSVSTVKSHINNLYKKLNVSSREDVKNLYSS</sequence>
<feature type="chain" id="PRO_5003683849" evidence="5">
    <location>
        <begin position="22"/>
        <end position="353"/>
    </location>
</feature>
<dbReference type="SUPFAM" id="SSF46894">
    <property type="entry name" value="C-terminal effector domain of the bipartite response regulators"/>
    <property type="match status" value="1"/>
</dbReference>
<keyword evidence="1" id="KW-0805">Transcription regulation</keyword>
<gene>
    <name evidence="7" type="ordered locus">Aeqsu_0698</name>
</gene>
<dbReference type="RefSeq" id="WP_014781464.1">
    <property type="nucleotide sequence ID" value="NC_018013.1"/>
</dbReference>
<keyword evidence="4" id="KW-0812">Transmembrane</keyword>
<dbReference type="eggNOG" id="COG2197">
    <property type="taxonomic scope" value="Bacteria"/>
</dbReference>
<dbReference type="GO" id="GO:0003677">
    <property type="term" value="F:DNA binding"/>
    <property type="evidence" value="ECO:0007669"/>
    <property type="project" value="UniProtKB-KW"/>
</dbReference>
<dbReference type="PANTHER" id="PTHR44688:SF16">
    <property type="entry name" value="DNA-BINDING TRANSCRIPTIONAL ACTIVATOR DEVR_DOSR"/>
    <property type="match status" value="1"/>
</dbReference>
<reference evidence="7 8" key="1">
    <citation type="submission" date="2012-06" db="EMBL/GenBank/DDBJ databases">
        <title>The complete genome of Aequorivita sublithincola DSM 14238.</title>
        <authorList>
            <consortium name="US DOE Joint Genome Institute (JGI-PGF)"/>
            <person name="Lucas S."/>
            <person name="Copeland A."/>
            <person name="Lapidus A."/>
            <person name="Goodwin L."/>
            <person name="Pitluck S."/>
            <person name="Peters L."/>
            <person name="Munk A.C.C."/>
            <person name="Kyrpides N."/>
            <person name="Mavromatis K."/>
            <person name="Pagani I."/>
            <person name="Ivanova N."/>
            <person name="Ovchinnikova G."/>
            <person name="Zeytun A."/>
            <person name="Detter J.C."/>
            <person name="Han C."/>
            <person name="Land M."/>
            <person name="Hauser L."/>
            <person name="Markowitz V."/>
            <person name="Cheng J.-F."/>
            <person name="Hugenholtz P."/>
            <person name="Woyke T."/>
            <person name="Wu D."/>
            <person name="Tindall B."/>
            <person name="Faehnrich R."/>
            <person name="Brambilla E."/>
            <person name="Klenk H.-P."/>
            <person name="Eisen J.A."/>
        </authorList>
    </citation>
    <scope>NUCLEOTIDE SEQUENCE [LARGE SCALE GENOMIC DNA]</scope>
    <source>
        <strain evidence="8">DSM 14238 / LMG 21431 / ACAM 643 / 9-3</strain>
    </source>
</reference>
<dbReference type="Gene3D" id="1.10.10.10">
    <property type="entry name" value="Winged helix-like DNA-binding domain superfamily/Winged helix DNA-binding domain"/>
    <property type="match status" value="1"/>
</dbReference>
<evidence type="ECO:0000256" key="2">
    <source>
        <dbReference type="ARBA" id="ARBA00023125"/>
    </source>
</evidence>
<keyword evidence="3" id="KW-0804">Transcription</keyword>
<evidence type="ECO:0000256" key="1">
    <source>
        <dbReference type="ARBA" id="ARBA00023015"/>
    </source>
</evidence>
<evidence type="ECO:0000256" key="3">
    <source>
        <dbReference type="ARBA" id="ARBA00023163"/>
    </source>
</evidence>
<feature type="signal peptide" evidence="5">
    <location>
        <begin position="1"/>
        <end position="21"/>
    </location>
</feature>
<dbReference type="AlphaFoldDB" id="I3YT88"/>
<keyword evidence="4" id="KW-0472">Membrane</keyword>
<keyword evidence="5" id="KW-0732">Signal</keyword>
<dbReference type="EMBL" id="CP003280">
    <property type="protein sequence ID" value="AFL80206.1"/>
    <property type="molecule type" value="Genomic_DNA"/>
</dbReference>
<dbReference type="SMART" id="SM00421">
    <property type="entry name" value="HTH_LUXR"/>
    <property type="match status" value="1"/>
</dbReference>
<dbReference type="InterPro" id="IPR036388">
    <property type="entry name" value="WH-like_DNA-bd_sf"/>
</dbReference>
<protein>
    <submittedName>
        <fullName evidence="7">Response regulator containing a CheY-like receiver domain and an HTH DNA-binding domain</fullName>
    </submittedName>
</protein>
<dbReference type="OrthoDB" id="9807565at2"/>
<evidence type="ECO:0000313" key="8">
    <source>
        <dbReference type="Proteomes" id="UP000006049"/>
    </source>
</evidence>
<dbReference type="GO" id="GO:0006355">
    <property type="term" value="P:regulation of DNA-templated transcription"/>
    <property type="evidence" value="ECO:0007669"/>
    <property type="project" value="InterPro"/>
</dbReference>
<dbReference type="PATRIC" id="fig|746697.3.peg.697"/>
<dbReference type="Pfam" id="PF00196">
    <property type="entry name" value="GerE"/>
    <property type="match status" value="1"/>
</dbReference>
<dbReference type="InterPro" id="IPR000792">
    <property type="entry name" value="Tscrpt_reg_LuxR_C"/>
</dbReference>
<evidence type="ECO:0000313" key="7">
    <source>
        <dbReference type="EMBL" id="AFL80206.1"/>
    </source>
</evidence>
<dbReference type="PRINTS" id="PR00038">
    <property type="entry name" value="HTHLUXR"/>
</dbReference>
<dbReference type="CDD" id="cd06170">
    <property type="entry name" value="LuxR_C_like"/>
    <property type="match status" value="1"/>
</dbReference>
<dbReference type="STRING" id="746697.Aeqsu_0698"/>
<dbReference type="KEGG" id="asl:Aeqsu_0698"/>
<dbReference type="InterPro" id="IPR016032">
    <property type="entry name" value="Sig_transdc_resp-reg_C-effctor"/>
</dbReference>
<dbReference type="PANTHER" id="PTHR44688">
    <property type="entry name" value="DNA-BINDING TRANSCRIPTIONAL ACTIVATOR DEVR_DOSR"/>
    <property type="match status" value="1"/>
</dbReference>
<keyword evidence="2 7" id="KW-0238">DNA-binding</keyword>
<evidence type="ECO:0000259" key="6">
    <source>
        <dbReference type="PROSITE" id="PS50043"/>
    </source>
</evidence>
<accession>I3YT88</accession>
<dbReference type="Proteomes" id="UP000006049">
    <property type="component" value="Chromosome"/>
</dbReference>
<organism evidence="7 8">
    <name type="scientific">Aequorivita sublithincola (strain DSM 14238 / LMG 21431 / ACAM 643 / 9-3)</name>
    <dbReference type="NCBI Taxonomy" id="746697"/>
    <lineage>
        <taxon>Bacteria</taxon>
        <taxon>Pseudomonadati</taxon>
        <taxon>Bacteroidota</taxon>
        <taxon>Flavobacteriia</taxon>
        <taxon>Flavobacteriales</taxon>
        <taxon>Flavobacteriaceae</taxon>
        <taxon>Aequorivita</taxon>
    </lineage>
</organism>
<feature type="transmembrane region" description="Helical" evidence="4">
    <location>
        <begin position="260"/>
        <end position="280"/>
    </location>
</feature>
<name>I3YT88_AEQSU</name>
<proteinExistence type="predicted"/>
<dbReference type="HOGENOM" id="CLU_798804_0_0_10"/>
<feature type="domain" description="HTH luxR-type" evidence="6">
    <location>
        <begin position="293"/>
        <end position="353"/>
    </location>
</feature>
<dbReference type="PROSITE" id="PS50043">
    <property type="entry name" value="HTH_LUXR_2"/>
    <property type="match status" value="1"/>
</dbReference>
<evidence type="ECO:0000256" key="5">
    <source>
        <dbReference type="SAM" id="SignalP"/>
    </source>
</evidence>
<keyword evidence="4" id="KW-1133">Transmembrane helix</keyword>
<keyword evidence="8" id="KW-1185">Reference proteome</keyword>